<name>A0A554JCX8_9BACT</name>
<evidence type="ECO:0000313" key="4">
    <source>
        <dbReference type="Proteomes" id="UP000316253"/>
    </source>
</evidence>
<keyword evidence="1" id="KW-0812">Transmembrane</keyword>
<organism evidence="3 4">
    <name type="scientific">Candidatus Berkelbacteria bacterium Gr01-1014_85</name>
    <dbReference type="NCBI Taxonomy" id="2017150"/>
    <lineage>
        <taxon>Bacteria</taxon>
        <taxon>Candidatus Berkelbacteria</taxon>
    </lineage>
</organism>
<feature type="transmembrane region" description="Helical" evidence="1">
    <location>
        <begin position="319"/>
        <end position="336"/>
    </location>
</feature>
<gene>
    <name evidence="3" type="ORF">CEO22_216</name>
</gene>
<feature type="transmembrane region" description="Helical" evidence="1">
    <location>
        <begin position="161"/>
        <end position="179"/>
    </location>
</feature>
<sequence length="551" mass="63353">MIKRVKALPDHWQWLLILASYIAALALLTWPWLANWTHYYLFDQGDGYQNIWNSWWFGQVLQSYFDQTPGHLNLFYTNYLHYPHGVNLGFQTFSIWNLLWIQLLQNIFSPLISFNLVIVAAYVLTAYYGFCLARSFDVRPSLAWLAGLAIGLSQWHLTHGYGHLNLITIYPLVAMAYYLKKRQWLGVTLALISTGLSDYYYLLYGLLIIVIVLATEFRRKLRQQTPESIKSRLNLKLKLQEFWSEQRSFILAVAIAGLTLSPVIWPTVIQLFTDPTLTSHNPKDYGVDLASIFYPGQIWRFGWLTQALWSRNYLGLIEGSQYFGLLGLFGLFAWLLSYRRLSAEAKWLGWLGLIFLSLAIGPTLHLFRHSWDLWISPYKILTTVMPPLKLAGVASRYANVSQIIFVLIGAICLQKLLPKQRLTSWLLIGCLAIVIALESSTSQLPRTPAIVPKWLESVKRQGPIIDRLHTPEQAMYWQTIHHEPLYAGYVSRLPASTARQTNQIGELINNQDFNALGRLGFRQVIVPLDSDWRGTLTTIYSDEELAILRLP</sequence>
<dbReference type="InterPro" id="IPR046278">
    <property type="entry name" value="DUF6311"/>
</dbReference>
<feature type="transmembrane region" description="Helical" evidence="1">
    <location>
        <begin position="394"/>
        <end position="413"/>
    </location>
</feature>
<comment type="caution">
    <text evidence="3">The sequence shown here is derived from an EMBL/GenBank/DDBJ whole genome shotgun (WGS) entry which is preliminary data.</text>
</comment>
<accession>A0A554JCX8</accession>
<feature type="domain" description="DUF6311" evidence="2">
    <location>
        <begin position="20"/>
        <end position="432"/>
    </location>
</feature>
<evidence type="ECO:0000259" key="2">
    <source>
        <dbReference type="Pfam" id="PF19830"/>
    </source>
</evidence>
<proteinExistence type="predicted"/>
<feature type="transmembrane region" description="Helical" evidence="1">
    <location>
        <begin position="107"/>
        <end position="130"/>
    </location>
</feature>
<keyword evidence="1" id="KW-0472">Membrane</keyword>
<protein>
    <recommendedName>
        <fullName evidence="2">DUF6311 domain-containing protein</fullName>
    </recommendedName>
</protein>
<evidence type="ECO:0000313" key="3">
    <source>
        <dbReference type="EMBL" id="TSC66138.1"/>
    </source>
</evidence>
<feature type="transmembrane region" description="Helical" evidence="1">
    <location>
        <begin position="249"/>
        <end position="272"/>
    </location>
</feature>
<feature type="transmembrane region" description="Helical" evidence="1">
    <location>
        <begin position="199"/>
        <end position="217"/>
    </location>
</feature>
<feature type="transmembrane region" description="Helical" evidence="1">
    <location>
        <begin position="348"/>
        <end position="367"/>
    </location>
</feature>
<dbReference type="AlphaFoldDB" id="A0A554JCX8"/>
<dbReference type="Proteomes" id="UP000316253">
    <property type="component" value="Unassembled WGS sequence"/>
</dbReference>
<dbReference type="Pfam" id="PF19830">
    <property type="entry name" value="DUF6311"/>
    <property type="match status" value="1"/>
</dbReference>
<feature type="transmembrane region" description="Helical" evidence="1">
    <location>
        <begin position="12"/>
        <end position="33"/>
    </location>
</feature>
<evidence type="ECO:0000256" key="1">
    <source>
        <dbReference type="SAM" id="Phobius"/>
    </source>
</evidence>
<keyword evidence="1" id="KW-1133">Transmembrane helix</keyword>
<dbReference type="EMBL" id="VMFD01000014">
    <property type="protein sequence ID" value="TSC66138.1"/>
    <property type="molecule type" value="Genomic_DNA"/>
</dbReference>
<reference evidence="3 4" key="1">
    <citation type="submission" date="2017-08" db="EMBL/GenBank/DDBJ databases">
        <title>Mechanisms for carbon and nitrogen cycling indicate functional differentiation within the Candidate Phyla Radiation.</title>
        <authorList>
            <person name="Danczak R.E."/>
            <person name="Johnston M.D."/>
            <person name="Kenah C."/>
            <person name="Slattery M."/>
            <person name="Wrighton K.C."/>
            <person name="Wilkins M.J."/>
        </authorList>
    </citation>
    <scope>NUCLEOTIDE SEQUENCE [LARGE SCALE GENOMIC DNA]</scope>
    <source>
        <strain evidence="3">Gr01-1014_85</strain>
    </source>
</reference>